<protein>
    <submittedName>
        <fullName evidence="1">Uncharacterized protein</fullName>
    </submittedName>
</protein>
<dbReference type="Proteomes" id="UP000199307">
    <property type="component" value="Unassembled WGS sequence"/>
</dbReference>
<evidence type="ECO:0000313" key="1">
    <source>
        <dbReference type="EMBL" id="SCY94815.1"/>
    </source>
</evidence>
<reference evidence="1 2" key="1">
    <citation type="submission" date="2016-10" db="EMBL/GenBank/DDBJ databases">
        <authorList>
            <person name="Varghese N."/>
            <person name="Submissions S."/>
        </authorList>
    </citation>
    <scope>NUCLEOTIDE SEQUENCE [LARGE SCALE GENOMIC DNA]</scope>
    <source>
        <strain evidence="1 2">CGMCC 1.6859</strain>
    </source>
</reference>
<accession>A0ABY0M2S2</accession>
<dbReference type="EMBL" id="FMVC01000008">
    <property type="protein sequence ID" value="SCY94815.1"/>
    <property type="molecule type" value="Genomic_DNA"/>
</dbReference>
<proteinExistence type="predicted"/>
<comment type="caution">
    <text evidence="1">The sequence shown here is derived from an EMBL/GenBank/DDBJ whole genome shotgun (WGS) entry which is preliminary data.</text>
</comment>
<name>A0ABY0M2S2_9FLAO</name>
<organism evidence="1 2">
    <name type="scientific">Flavobacterium anhuiense</name>
    <dbReference type="NCBI Taxonomy" id="459526"/>
    <lineage>
        <taxon>Bacteria</taxon>
        <taxon>Pseudomonadati</taxon>
        <taxon>Bacteroidota</taxon>
        <taxon>Flavobacteriia</taxon>
        <taxon>Flavobacteriales</taxon>
        <taxon>Flavobacteriaceae</taxon>
        <taxon>Flavobacterium</taxon>
    </lineage>
</organism>
<keyword evidence="2" id="KW-1185">Reference proteome</keyword>
<sequence length="66" mass="7971">MAFGICMLTIRDKINEHKGIQLIFKNLNLAEFQFKNKQSIFVHDKKSNRSTNIKWQQNHYLYQPLF</sequence>
<gene>
    <name evidence="1" type="ORF">SAMN02927916_4247</name>
</gene>
<evidence type="ECO:0000313" key="2">
    <source>
        <dbReference type="Proteomes" id="UP000199307"/>
    </source>
</evidence>